<evidence type="ECO:0000313" key="1">
    <source>
        <dbReference type="EMBL" id="PKU22384.1"/>
    </source>
</evidence>
<gene>
    <name evidence="1" type="ORF">CWS72_22175</name>
</gene>
<dbReference type="Proteomes" id="UP000233293">
    <property type="component" value="Unassembled WGS sequence"/>
</dbReference>
<accession>A0A2N3PPR9</accession>
<reference evidence="2" key="1">
    <citation type="submission" date="2017-12" db="EMBL/GenBank/DDBJ databases">
        <title>Draft genome sequence of Telmatospirillum siberiense 26-4b1T, an acidotolerant peatland alphaproteobacterium potentially involved in sulfur cycling.</title>
        <authorList>
            <person name="Hausmann B."/>
            <person name="Pjevac P."/>
            <person name="Schreck K."/>
            <person name="Herbold C.W."/>
            <person name="Daims H."/>
            <person name="Wagner M."/>
            <person name="Pester M."/>
            <person name="Loy A."/>
        </authorList>
    </citation>
    <scope>NUCLEOTIDE SEQUENCE [LARGE SCALE GENOMIC DNA]</scope>
    <source>
        <strain evidence="2">26-4b1</strain>
    </source>
</reference>
<protein>
    <recommendedName>
        <fullName evidence="3">Calcium-binding protein</fullName>
    </recommendedName>
</protein>
<dbReference type="EMBL" id="PIUM01000033">
    <property type="protein sequence ID" value="PKU22384.1"/>
    <property type="molecule type" value="Genomic_DNA"/>
</dbReference>
<dbReference type="AlphaFoldDB" id="A0A2N3PPR9"/>
<sequence>MRILFAMPHYFREESDQAHNRSRQPRARAERRRSLVAAIAALHQAFGNRIYGLDHQGAAAWQAAPSVRHDIDIVVCTAGEDHLLGELPWLTPFYRQHAAAVEPAMLGFECHRLLGEAIGHYDYYGYIEDDIAVIDPLFFRKRRLFDRQFGPEALLQPNRCEVRPDGPVQKLYVDYHLRPELTAPHQDVTDRPRLQMPFIDETIQLERTSYPSAGCFFLSDAQVRMWTEGPHFRDGDVSYMGPLDSAATLSVMKTFRIYKPVLDQAWFLEVLHLSPRWINGGEVRLMPRDEPFSPIPRRTVCRDRR</sequence>
<proteinExistence type="predicted"/>
<evidence type="ECO:0000313" key="2">
    <source>
        <dbReference type="Proteomes" id="UP000233293"/>
    </source>
</evidence>
<name>A0A2N3PPR9_9PROT</name>
<keyword evidence="2" id="KW-1185">Reference proteome</keyword>
<dbReference type="OrthoDB" id="270676at2"/>
<dbReference type="RefSeq" id="WP_101252831.1">
    <property type="nucleotide sequence ID" value="NZ_PIUM01000033.1"/>
</dbReference>
<comment type="caution">
    <text evidence="1">The sequence shown here is derived from an EMBL/GenBank/DDBJ whole genome shotgun (WGS) entry which is preliminary data.</text>
</comment>
<evidence type="ECO:0008006" key="3">
    <source>
        <dbReference type="Google" id="ProtNLM"/>
    </source>
</evidence>
<organism evidence="1 2">
    <name type="scientific">Telmatospirillum siberiense</name>
    <dbReference type="NCBI Taxonomy" id="382514"/>
    <lineage>
        <taxon>Bacteria</taxon>
        <taxon>Pseudomonadati</taxon>
        <taxon>Pseudomonadota</taxon>
        <taxon>Alphaproteobacteria</taxon>
        <taxon>Rhodospirillales</taxon>
        <taxon>Rhodospirillaceae</taxon>
        <taxon>Telmatospirillum</taxon>
    </lineage>
</organism>